<keyword evidence="6" id="KW-0812">Transmembrane</keyword>
<dbReference type="InterPro" id="IPR010209">
    <property type="entry name" value="Ion_transpt_RnfG/RsxG"/>
</dbReference>
<keyword evidence="4 6" id="KW-0288">FMN</keyword>
<dbReference type="EC" id="7.-.-.-" evidence="6"/>
<dbReference type="PANTHER" id="PTHR36118:SF1">
    <property type="entry name" value="ION-TRANSLOCATING OXIDOREDUCTASE COMPLEX SUBUNIT G"/>
    <property type="match status" value="1"/>
</dbReference>
<dbReference type="Pfam" id="PF04205">
    <property type="entry name" value="FMN_bind"/>
    <property type="match status" value="1"/>
</dbReference>
<keyword evidence="9" id="KW-1185">Reference proteome</keyword>
<comment type="subunit">
    <text evidence="6">The complex is composed of six subunits: RnfA, RnfB, RnfC, RnfD, RnfE and RnfG.</text>
</comment>
<dbReference type="HAMAP" id="MF_00479">
    <property type="entry name" value="RsxG_RnfG"/>
    <property type="match status" value="1"/>
</dbReference>
<keyword evidence="6" id="KW-1003">Cell membrane</keyword>
<evidence type="ECO:0000313" key="9">
    <source>
        <dbReference type="Proteomes" id="UP000440004"/>
    </source>
</evidence>
<evidence type="ECO:0000256" key="1">
    <source>
        <dbReference type="ARBA" id="ARBA00022448"/>
    </source>
</evidence>
<comment type="subcellular location">
    <subcellularLocation>
        <location evidence="6">Cell membrane</location>
        <topology evidence="6">Single-pass membrane protein</topology>
    </subcellularLocation>
</comment>
<comment type="function">
    <text evidence="6">Part of a membrane-bound complex that couples electron transfer with translocation of ions across the membrane.</text>
</comment>
<keyword evidence="5 6" id="KW-0249">Electron transport</keyword>
<dbReference type="AlphaFoldDB" id="A0A6A7K635"/>
<evidence type="ECO:0000256" key="4">
    <source>
        <dbReference type="ARBA" id="ARBA00022643"/>
    </source>
</evidence>
<evidence type="ECO:0000256" key="6">
    <source>
        <dbReference type="HAMAP-Rule" id="MF_00479"/>
    </source>
</evidence>
<comment type="cofactor">
    <cofactor evidence="6">
        <name>FMN</name>
        <dbReference type="ChEBI" id="CHEBI:58210"/>
    </cofactor>
</comment>
<dbReference type="RefSeq" id="WP_152801706.1">
    <property type="nucleotide sequence ID" value="NZ_WHNX01000004.1"/>
</dbReference>
<comment type="caution">
    <text evidence="8">The sequence shown here is derived from an EMBL/GenBank/DDBJ whole genome shotgun (WGS) entry which is preliminary data.</text>
</comment>
<feature type="modified residue" description="FMN phosphoryl threonine" evidence="6">
    <location>
        <position position="174"/>
    </location>
</feature>
<gene>
    <name evidence="6" type="primary">rnfG</name>
    <name evidence="8" type="ORF">GC105_03395</name>
</gene>
<evidence type="ECO:0000256" key="2">
    <source>
        <dbReference type="ARBA" id="ARBA00022553"/>
    </source>
</evidence>
<keyword evidence="3 6" id="KW-0285">Flavoprotein</keyword>
<dbReference type="GO" id="GO:0009055">
    <property type="term" value="F:electron transfer activity"/>
    <property type="evidence" value="ECO:0007669"/>
    <property type="project" value="InterPro"/>
</dbReference>
<evidence type="ECO:0000313" key="8">
    <source>
        <dbReference type="EMBL" id="MPW24835.1"/>
    </source>
</evidence>
<dbReference type="GO" id="GO:0005886">
    <property type="term" value="C:plasma membrane"/>
    <property type="evidence" value="ECO:0007669"/>
    <property type="project" value="UniProtKB-SubCell"/>
</dbReference>
<comment type="similarity">
    <text evidence="6">Belongs to the RnfG family.</text>
</comment>
<evidence type="ECO:0000256" key="5">
    <source>
        <dbReference type="ARBA" id="ARBA00022982"/>
    </source>
</evidence>
<keyword evidence="6" id="KW-1278">Translocase</keyword>
<keyword evidence="6" id="KW-1133">Transmembrane helix</keyword>
<dbReference type="SMART" id="SM00900">
    <property type="entry name" value="FMN_bind"/>
    <property type="match status" value="1"/>
</dbReference>
<keyword evidence="6" id="KW-0472">Membrane</keyword>
<protein>
    <recommendedName>
        <fullName evidence="6">Ion-translocating oxidoreductase complex subunit G</fullName>
        <ecNumber evidence="6">7.-.-.-</ecNumber>
    </recommendedName>
    <alternativeName>
        <fullName evidence="6">Rnf electron transport complex subunit G</fullName>
    </alternativeName>
</protein>
<evidence type="ECO:0000259" key="7">
    <source>
        <dbReference type="SMART" id="SM00900"/>
    </source>
</evidence>
<feature type="domain" description="FMN-binding" evidence="7">
    <location>
        <begin position="101"/>
        <end position="191"/>
    </location>
</feature>
<dbReference type="GO" id="GO:0010181">
    <property type="term" value="F:FMN binding"/>
    <property type="evidence" value="ECO:0007669"/>
    <property type="project" value="InterPro"/>
</dbReference>
<keyword evidence="1 6" id="KW-0813">Transport</keyword>
<evidence type="ECO:0000256" key="3">
    <source>
        <dbReference type="ARBA" id="ARBA00022630"/>
    </source>
</evidence>
<name>A0A6A7K635_9FIRM</name>
<dbReference type="NCBIfam" id="TIGR01947">
    <property type="entry name" value="rnfG"/>
    <property type="match status" value="1"/>
</dbReference>
<dbReference type="GO" id="GO:0022900">
    <property type="term" value="P:electron transport chain"/>
    <property type="evidence" value="ECO:0007669"/>
    <property type="project" value="UniProtKB-UniRule"/>
</dbReference>
<dbReference type="PANTHER" id="PTHR36118">
    <property type="entry name" value="ION-TRANSLOCATING OXIDOREDUCTASE COMPLEX SUBUNIT G"/>
    <property type="match status" value="1"/>
</dbReference>
<keyword evidence="2 6" id="KW-0597">Phosphoprotein</keyword>
<dbReference type="EMBL" id="WHNX01000004">
    <property type="protein sequence ID" value="MPW24835.1"/>
    <property type="molecule type" value="Genomic_DNA"/>
</dbReference>
<proteinExistence type="inferred from homology"/>
<organism evidence="8 9">
    <name type="scientific">Alkalibaculum sporogenes</name>
    <dbReference type="NCBI Taxonomy" id="2655001"/>
    <lineage>
        <taxon>Bacteria</taxon>
        <taxon>Bacillati</taxon>
        <taxon>Bacillota</taxon>
        <taxon>Clostridia</taxon>
        <taxon>Eubacteriales</taxon>
        <taxon>Eubacteriaceae</taxon>
        <taxon>Alkalibaculum</taxon>
    </lineage>
</organism>
<dbReference type="InterPro" id="IPR007329">
    <property type="entry name" value="FMN-bd"/>
</dbReference>
<dbReference type="Proteomes" id="UP000440004">
    <property type="component" value="Unassembled WGS sequence"/>
</dbReference>
<reference evidence="8 9" key="1">
    <citation type="submission" date="2019-10" db="EMBL/GenBank/DDBJ databases">
        <title>Alkalibaculum tamaniensis sp.nov., a new alkaliphilic acetogen, isolated on methoxylated aromatics from a mud volcano.</title>
        <authorList>
            <person name="Khomyakova M.A."/>
            <person name="Merkel A.Y."/>
            <person name="Bonch-Osmolovskaya E.A."/>
            <person name="Slobodkin A.I."/>
        </authorList>
    </citation>
    <scope>NUCLEOTIDE SEQUENCE [LARGE SCALE GENOMIC DNA]</scope>
    <source>
        <strain evidence="8 9">M08DMB</strain>
    </source>
</reference>
<sequence length="196" mass="20834">MREIAGLAIKLFIITAVAAVCLAFTNSITKDKIVEQIALENELARQEVLSEADTYEQIDQNSIISAAESLNFENPEIVAEVFKGLKGNDEVGYTYKVLPRGYGGEISVLVGISVDGIVTGMKVVSHAETPGLGANATNDSFQNQFNDKSTEQPLSVISGGSPGDSEIEAITGATITSKAITDGANFAIEIFKEMNK</sequence>
<accession>A0A6A7K635</accession>
<dbReference type="PIRSF" id="PIRSF006091">
    <property type="entry name" value="E_trnsport_RnfG"/>
    <property type="match status" value="1"/>
</dbReference>